<gene>
    <name evidence="1" type="ORF">LCGC14_0360360</name>
</gene>
<dbReference type="AlphaFoldDB" id="A0A0F9TRA8"/>
<organism evidence="1">
    <name type="scientific">marine sediment metagenome</name>
    <dbReference type="NCBI Taxonomy" id="412755"/>
    <lineage>
        <taxon>unclassified sequences</taxon>
        <taxon>metagenomes</taxon>
        <taxon>ecological metagenomes</taxon>
    </lineage>
</organism>
<protein>
    <submittedName>
        <fullName evidence="1">Uncharacterized protein</fullName>
    </submittedName>
</protein>
<proteinExistence type="predicted"/>
<dbReference type="EMBL" id="LAZR01000278">
    <property type="protein sequence ID" value="KKN77477.1"/>
    <property type="molecule type" value="Genomic_DNA"/>
</dbReference>
<reference evidence="1" key="1">
    <citation type="journal article" date="2015" name="Nature">
        <title>Complex archaea that bridge the gap between prokaryotes and eukaryotes.</title>
        <authorList>
            <person name="Spang A."/>
            <person name="Saw J.H."/>
            <person name="Jorgensen S.L."/>
            <person name="Zaremba-Niedzwiedzka K."/>
            <person name="Martijn J."/>
            <person name="Lind A.E."/>
            <person name="van Eijk R."/>
            <person name="Schleper C."/>
            <person name="Guy L."/>
            <person name="Ettema T.J."/>
        </authorList>
    </citation>
    <scope>NUCLEOTIDE SEQUENCE</scope>
</reference>
<sequence>METVDIIASGYEWICPECERFNTEIEITETVICEAPTCKAEFKTNPAEHAYG</sequence>
<accession>A0A0F9TRA8</accession>
<comment type="caution">
    <text evidence="1">The sequence shown here is derived from an EMBL/GenBank/DDBJ whole genome shotgun (WGS) entry which is preliminary data.</text>
</comment>
<name>A0A0F9TRA8_9ZZZZ</name>
<evidence type="ECO:0000313" key="1">
    <source>
        <dbReference type="EMBL" id="KKN77477.1"/>
    </source>
</evidence>